<dbReference type="EMBL" id="PTQR01000007">
    <property type="protein sequence ID" value="TKX27127.1"/>
    <property type="molecule type" value="Genomic_DNA"/>
</dbReference>
<evidence type="ECO:0000256" key="2">
    <source>
        <dbReference type="ARBA" id="ARBA00011245"/>
    </source>
</evidence>
<evidence type="ECO:0000313" key="5">
    <source>
        <dbReference type="EMBL" id="TKX27127.1"/>
    </source>
</evidence>
<reference evidence="5 6" key="1">
    <citation type="submission" date="2018-02" db="EMBL/GenBank/DDBJ databases">
        <title>Draft genome sequences of Elsinoe sp., causing black scab on jojoba.</title>
        <authorList>
            <person name="Stodart B."/>
            <person name="Jeffress S."/>
            <person name="Ash G."/>
            <person name="Arun Chinnappa K."/>
        </authorList>
    </citation>
    <scope>NUCLEOTIDE SEQUENCE [LARGE SCALE GENOMIC DNA]</scope>
    <source>
        <strain evidence="5 6">Hillstone_2</strain>
    </source>
</reference>
<dbReference type="InterPro" id="IPR047122">
    <property type="entry name" value="Trans-enoyl_RdTase-like"/>
</dbReference>
<dbReference type="Pfam" id="PF08240">
    <property type="entry name" value="ADH_N"/>
    <property type="match status" value="1"/>
</dbReference>
<dbReference type="InterPro" id="IPR013149">
    <property type="entry name" value="ADH-like_C"/>
</dbReference>
<dbReference type="PANTHER" id="PTHR45348:SF2">
    <property type="entry name" value="ZINC-TYPE ALCOHOL DEHYDROGENASE-LIKE PROTEIN C2E1P3.01"/>
    <property type="match status" value="1"/>
</dbReference>
<protein>
    <submittedName>
        <fullName evidence="5">Zinc-binding dehydrogenase-1</fullName>
    </submittedName>
</protein>
<comment type="subunit">
    <text evidence="2">Monomer.</text>
</comment>
<dbReference type="InterPro" id="IPR013154">
    <property type="entry name" value="ADH-like_N"/>
</dbReference>
<dbReference type="PANTHER" id="PTHR45348">
    <property type="entry name" value="HYPOTHETICAL OXIDOREDUCTASE (EUROFUNG)"/>
    <property type="match status" value="1"/>
</dbReference>
<dbReference type="SUPFAM" id="SSF51735">
    <property type="entry name" value="NAD(P)-binding Rossmann-fold domains"/>
    <property type="match status" value="1"/>
</dbReference>
<sequence length="344" mass="36279">MASNQAAWLEEKQQYPFKIGSADVPKAGPDQLVIKNHALAINPVDWKIQSYGFLVEKFPMILGCDVAGEVYEVGSNVKDFKVGDRVAGHALSLGDGQPQSGGFQLYTAVYAVAATKLPSNVSYTQGSVLPLAVDTAIVGLYGSDILALPYPELSPKPSNKVILIWGGSSSVGGTAVQLAKASGVTVITTASAHNHEYAKYHLGADKVLDHKSPSIVNDVVDAIKSSGKEFAGVYDSISVPESFKPIGAIFEKLGSGSKKLAVTLPASDLPDDIQVSNVFAGTVLNKDKAVAEHVWGNFLYTALQKGSFKPLPEALVIGKGLENAQKATDKNKEGVSAKKVVVEL</sequence>
<dbReference type="InterPro" id="IPR036291">
    <property type="entry name" value="NAD(P)-bd_dom_sf"/>
</dbReference>
<dbReference type="Pfam" id="PF00107">
    <property type="entry name" value="ADH_zinc_N"/>
    <property type="match status" value="1"/>
</dbReference>
<dbReference type="InterPro" id="IPR011032">
    <property type="entry name" value="GroES-like_sf"/>
</dbReference>
<keyword evidence="3" id="KW-0560">Oxidoreductase</keyword>
<dbReference type="GO" id="GO:0016651">
    <property type="term" value="F:oxidoreductase activity, acting on NAD(P)H"/>
    <property type="evidence" value="ECO:0007669"/>
    <property type="project" value="InterPro"/>
</dbReference>
<comment type="similarity">
    <text evidence="1">Belongs to the zinc-containing alcohol dehydrogenase family.</text>
</comment>
<evidence type="ECO:0000313" key="6">
    <source>
        <dbReference type="Proteomes" id="UP000308133"/>
    </source>
</evidence>
<organism evidence="5 6">
    <name type="scientific">Elsinoe australis</name>
    <dbReference type="NCBI Taxonomy" id="40998"/>
    <lineage>
        <taxon>Eukaryota</taxon>
        <taxon>Fungi</taxon>
        <taxon>Dikarya</taxon>
        <taxon>Ascomycota</taxon>
        <taxon>Pezizomycotina</taxon>
        <taxon>Dothideomycetes</taxon>
        <taxon>Dothideomycetidae</taxon>
        <taxon>Myriangiales</taxon>
        <taxon>Elsinoaceae</taxon>
        <taxon>Elsinoe</taxon>
    </lineage>
</organism>
<name>A0A4U7BG17_9PEZI</name>
<dbReference type="SUPFAM" id="SSF50129">
    <property type="entry name" value="GroES-like"/>
    <property type="match status" value="1"/>
</dbReference>
<gene>
    <name evidence="5" type="ORF">C1H76_0601</name>
</gene>
<dbReference type="Gene3D" id="3.40.50.720">
    <property type="entry name" value="NAD(P)-binding Rossmann-like Domain"/>
    <property type="match status" value="1"/>
</dbReference>
<accession>A0A4U7BG17</accession>
<evidence type="ECO:0000259" key="4">
    <source>
        <dbReference type="SMART" id="SM00829"/>
    </source>
</evidence>
<feature type="domain" description="Enoyl reductase (ER)" evidence="4">
    <location>
        <begin position="20"/>
        <end position="342"/>
    </location>
</feature>
<dbReference type="Proteomes" id="UP000308133">
    <property type="component" value="Unassembled WGS sequence"/>
</dbReference>
<dbReference type="InterPro" id="IPR020843">
    <property type="entry name" value="ER"/>
</dbReference>
<proteinExistence type="inferred from homology"/>
<dbReference type="CDD" id="cd08249">
    <property type="entry name" value="enoyl_reductase_like"/>
    <property type="match status" value="1"/>
</dbReference>
<evidence type="ECO:0000256" key="1">
    <source>
        <dbReference type="ARBA" id="ARBA00008072"/>
    </source>
</evidence>
<dbReference type="Gene3D" id="3.90.180.10">
    <property type="entry name" value="Medium-chain alcohol dehydrogenases, catalytic domain"/>
    <property type="match status" value="1"/>
</dbReference>
<evidence type="ECO:0000256" key="3">
    <source>
        <dbReference type="ARBA" id="ARBA00023002"/>
    </source>
</evidence>
<dbReference type="AlphaFoldDB" id="A0A4U7BG17"/>
<dbReference type="SMART" id="SM00829">
    <property type="entry name" value="PKS_ER"/>
    <property type="match status" value="1"/>
</dbReference>
<comment type="caution">
    <text evidence="5">The sequence shown here is derived from an EMBL/GenBank/DDBJ whole genome shotgun (WGS) entry which is preliminary data.</text>
</comment>